<keyword evidence="1" id="KW-0812">Transmembrane</keyword>
<organism evidence="2 3">
    <name type="scientific">Cytobacillus eiseniae</name>
    <dbReference type="NCBI Taxonomy" id="762947"/>
    <lineage>
        <taxon>Bacteria</taxon>
        <taxon>Bacillati</taxon>
        <taxon>Bacillota</taxon>
        <taxon>Bacilli</taxon>
        <taxon>Bacillales</taxon>
        <taxon>Bacillaceae</taxon>
        <taxon>Cytobacillus</taxon>
    </lineage>
</organism>
<accession>A0ABS4RDH7</accession>
<keyword evidence="1" id="KW-1133">Transmembrane helix</keyword>
<protein>
    <submittedName>
        <fullName evidence="2">Uncharacterized protein</fullName>
    </submittedName>
</protein>
<keyword evidence="1" id="KW-0472">Membrane</keyword>
<name>A0ABS4RDH7_9BACI</name>
<evidence type="ECO:0000256" key="1">
    <source>
        <dbReference type="SAM" id="Phobius"/>
    </source>
</evidence>
<reference evidence="2 3" key="1">
    <citation type="submission" date="2021-03" db="EMBL/GenBank/DDBJ databases">
        <title>Genomic Encyclopedia of Type Strains, Phase IV (KMG-IV): sequencing the most valuable type-strain genomes for metagenomic binning, comparative biology and taxonomic classification.</title>
        <authorList>
            <person name="Goeker M."/>
        </authorList>
    </citation>
    <scope>NUCLEOTIDE SEQUENCE [LARGE SCALE GENOMIC DNA]</scope>
    <source>
        <strain evidence="2 3">DSM 26675</strain>
    </source>
</reference>
<dbReference type="Proteomes" id="UP001519293">
    <property type="component" value="Unassembled WGS sequence"/>
</dbReference>
<evidence type="ECO:0000313" key="2">
    <source>
        <dbReference type="EMBL" id="MBP2240950.1"/>
    </source>
</evidence>
<feature type="transmembrane region" description="Helical" evidence="1">
    <location>
        <begin position="12"/>
        <end position="34"/>
    </location>
</feature>
<evidence type="ECO:0000313" key="3">
    <source>
        <dbReference type="Proteomes" id="UP001519293"/>
    </source>
</evidence>
<feature type="transmembrane region" description="Helical" evidence="1">
    <location>
        <begin position="67"/>
        <end position="92"/>
    </location>
</feature>
<dbReference type="EMBL" id="JAGIKZ010000006">
    <property type="protein sequence ID" value="MBP2240950.1"/>
    <property type="molecule type" value="Genomic_DNA"/>
</dbReference>
<sequence>MSNKSTTLKINWSLIIALSIISLIRPLMSMLGISEAIGKPITSIIATIIISIIWIVTVVIKRDSQPILTLLFTGIGYGVLAIIMSGIFSPILTGNLQGPLTHSF</sequence>
<feature type="transmembrane region" description="Helical" evidence="1">
    <location>
        <begin position="40"/>
        <end position="60"/>
    </location>
</feature>
<keyword evidence="3" id="KW-1185">Reference proteome</keyword>
<comment type="caution">
    <text evidence="2">The sequence shown here is derived from an EMBL/GenBank/DDBJ whole genome shotgun (WGS) entry which is preliminary data.</text>
</comment>
<proteinExistence type="predicted"/>
<dbReference type="RefSeq" id="WP_066400688.1">
    <property type="nucleotide sequence ID" value="NZ_JAGIKZ010000006.1"/>
</dbReference>
<gene>
    <name evidence="2" type="ORF">J2Z40_001510</name>
</gene>